<dbReference type="OMA" id="YISFEVG"/>
<dbReference type="EC" id="3.6.4.12" evidence="4"/>
<dbReference type="InterPro" id="IPR012337">
    <property type="entry name" value="RNaseH-like_sf"/>
</dbReference>
<keyword evidence="4" id="KW-0347">Helicase</keyword>
<proteinExistence type="predicted"/>
<evidence type="ECO:0000259" key="3">
    <source>
        <dbReference type="SMART" id="SM00474"/>
    </source>
</evidence>
<dbReference type="GO" id="GO:0003678">
    <property type="term" value="F:DNA helicase activity"/>
    <property type="evidence" value="ECO:0007669"/>
    <property type="project" value="UniProtKB-EC"/>
</dbReference>
<dbReference type="Gramene" id="mRNA:HanXRQr2_Chr15g0719541">
    <property type="protein sequence ID" value="CDS:HanXRQr2_Chr15g0719541.1"/>
    <property type="gene ID" value="HanXRQr2_Chr15g0719541"/>
</dbReference>
<dbReference type="InterPro" id="IPR051132">
    <property type="entry name" value="3-5_Exonuclease_domain"/>
</dbReference>
<dbReference type="GO" id="GO:0008408">
    <property type="term" value="F:3'-5' exonuclease activity"/>
    <property type="evidence" value="ECO:0000318"/>
    <property type="project" value="GO_Central"/>
</dbReference>
<feature type="domain" description="3'-5' exonuclease" evidence="3">
    <location>
        <begin position="39"/>
        <end position="212"/>
    </location>
</feature>
<evidence type="ECO:0000256" key="2">
    <source>
        <dbReference type="ARBA" id="ARBA00022801"/>
    </source>
</evidence>
<keyword evidence="6" id="KW-1185">Reference proteome</keyword>
<dbReference type="OrthoDB" id="1920326at2759"/>
<dbReference type="PANTHER" id="PTHR13620">
    <property type="entry name" value="3-5 EXONUCLEASE"/>
    <property type="match status" value="1"/>
</dbReference>
<dbReference type="EMBL" id="MNCJ02000330">
    <property type="protein sequence ID" value="KAF5766787.1"/>
    <property type="molecule type" value="Genomic_DNA"/>
</dbReference>
<organism evidence="5 6">
    <name type="scientific">Helianthus annuus</name>
    <name type="common">Common sunflower</name>
    <dbReference type="NCBI Taxonomy" id="4232"/>
    <lineage>
        <taxon>Eukaryota</taxon>
        <taxon>Viridiplantae</taxon>
        <taxon>Streptophyta</taxon>
        <taxon>Embryophyta</taxon>
        <taxon>Tracheophyta</taxon>
        <taxon>Spermatophyta</taxon>
        <taxon>Magnoliopsida</taxon>
        <taxon>eudicotyledons</taxon>
        <taxon>Gunneridae</taxon>
        <taxon>Pentapetalae</taxon>
        <taxon>asterids</taxon>
        <taxon>campanulids</taxon>
        <taxon>Asterales</taxon>
        <taxon>Asteraceae</taxon>
        <taxon>Asteroideae</taxon>
        <taxon>Heliantheae alliance</taxon>
        <taxon>Heliantheae</taxon>
        <taxon>Helianthus</taxon>
    </lineage>
</organism>
<dbReference type="Pfam" id="PF01612">
    <property type="entry name" value="DNA_pol_A_exo1"/>
    <property type="match status" value="1"/>
</dbReference>
<dbReference type="SMART" id="SM00474">
    <property type="entry name" value="35EXOc"/>
    <property type="match status" value="1"/>
</dbReference>
<accession>A0A251SCH4</accession>
<sequence length="213" mass="23887">MATSISQFIHNHPNNNNTHTVYRLTLFNHTIETLVTDTPSYVDTWISTIHHTHRHHLHSLIIGLDVEWRPNQTPNHQNPIATLQLCVGNHCLIFQILNSPSIPQSLINFLGNPSYTFVGVGIENDVEKLGLVVAKRVDLRSVAAYAYGGMEFKNAGLKQLASMVLGWEINKPKDVTMSGWDNKCLTPVQVQYAAIDAFVSFEIGRVLISGNRY</sequence>
<dbReference type="InterPro" id="IPR036397">
    <property type="entry name" value="RNaseH_sf"/>
</dbReference>
<dbReference type="AlphaFoldDB" id="A0A251SCH4"/>
<dbReference type="GO" id="GO:0003676">
    <property type="term" value="F:nucleic acid binding"/>
    <property type="evidence" value="ECO:0007669"/>
    <property type="project" value="InterPro"/>
</dbReference>
<evidence type="ECO:0000313" key="5">
    <source>
        <dbReference type="EMBL" id="OTF96559.1"/>
    </source>
</evidence>
<dbReference type="Proteomes" id="UP000215914">
    <property type="component" value="Chromosome 15"/>
</dbReference>
<dbReference type="FunFam" id="3.30.420.10:FF:000054">
    <property type="entry name" value="Werner Syndrome-like exonuclease"/>
    <property type="match status" value="1"/>
</dbReference>
<dbReference type="InParanoid" id="A0A251SCH4"/>
<reference evidence="5" key="2">
    <citation type="submission" date="2017-02" db="EMBL/GenBank/DDBJ databases">
        <title>Sunflower complete genome.</title>
        <authorList>
            <person name="Langlade N."/>
            <person name="Munos S."/>
        </authorList>
    </citation>
    <scope>NUCLEOTIDE SEQUENCE [LARGE SCALE GENOMIC DNA]</scope>
    <source>
        <tissue evidence="5">Leaves</tissue>
    </source>
</reference>
<keyword evidence="4" id="KW-0067">ATP-binding</keyword>
<keyword evidence="4" id="KW-0547">Nucleotide-binding</keyword>
<dbReference type="EMBL" id="CM007904">
    <property type="protein sequence ID" value="OTF96559.1"/>
    <property type="molecule type" value="Genomic_DNA"/>
</dbReference>
<reference evidence="4" key="3">
    <citation type="submission" date="2020-06" db="EMBL/GenBank/DDBJ databases">
        <title>Helianthus annuus Genome sequencing and assembly Release 2.</title>
        <authorList>
            <person name="Gouzy J."/>
            <person name="Langlade N."/>
            <person name="Munos S."/>
        </authorList>
    </citation>
    <scope>NUCLEOTIDE SEQUENCE</scope>
    <source>
        <tissue evidence="4">Leaves</tissue>
    </source>
</reference>
<dbReference type="FunCoup" id="A0A251SCH4">
    <property type="interactions" value="255"/>
</dbReference>
<keyword evidence="2 4" id="KW-0378">Hydrolase</keyword>
<dbReference type="GO" id="GO:0005737">
    <property type="term" value="C:cytoplasm"/>
    <property type="evidence" value="ECO:0000318"/>
    <property type="project" value="GO_Central"/>
</dbReference>
<dbReference type="InterPro" id="IPR002562">
    <property type="entry name" value="3'-5'_exonuclease_dom"/>
</dbReference>
<reference evidence="4 6" key="1">
    <citation type="journal article" date="2017" name="Nature">
        <title>The sunflower genome provides insights into oil metabolism, flowering and Asterid evolution.</title>
        <authorList>
            <person name="Badouin H."/>
            <person name="Gouzy J."/>
            <person name="Grassa C.J."/>
            <person name="Murat F."/>
            <person name="Staton S.E."/>
            <person name="Cottret L."/>
            <person name="Lelandais-Briere C."/>
            <person name="Owens G.L."/>
            <person name="Carrere S."/>
            <person name="Mayjonade B."/>
            <person name="Legrand L."/>
            <person name="Gill N."/>
            <person name="Kane N.C."/>
            <person name="Bowers J.E."/>
            <person name="Hubner S."/>
            <person name="Bellec A."/>
            <person name="Berard A."/>
            <person name="Berges H."/>
            <person name="Blanchet N."/>
            <person name="Boniface M.C."/>
            <person name="Brunel D."/>
            <person name="Catrice O."/>
            <person name="Chaidir N."/>
            <person name="Claudel C."/>
            <person name="Donnadieu C."/>
            <person name="Faraut T."/>
            <person name="Fievet G."/>
            <person name="Helmstetter N."/>
            <person name="King M."/>
            <person name="Knapp S.J."/>
            <person name="Lai Z."/>
            <person name="Le Paslier M.C."/>
            <person name="Lippi Y."/>
            <person name="Lorenzon L."/>
            <person name="Mandel J.R."/>
            <person name="Marage G."/>
            <person name="Marchand G."/>
            <person name="Marquand E."/>
            <person name="Bret-Mestries E."/>
            <person name="Morien E."/>
            <person name="Nambeesan S."/>
            <person name="Nguyen T."/>
            <person name="Pegot-Espagnet P."/>
            <person name="Pouilly N."/>
            <person name="Raftis F."/>
            <person name="Sallet E."/>
            <person name="Schiex T."/>
            <person name="Thomas J."/>
            <person name="Vandecasteele C."/>
            <person name="Vares D."/>
            <person name="Vear F."/>
            <person name="Vautrin S."/>
            <person name="Crespi M."/>
            <person name="Mangin B."/>
            <person name="Burke J.M."/>
            <person name="Salse J."/>
            <person name="Munos S."/>
            <person name="Vincourt P."/>
            <person name="Rieseberg L.H."/>
            <person name="Langlade N.B."/>
        </authorList>
    </citation>
    <scope>NUCLEOTIDE SEQUENCE [LARGE SCALE GENOMIC DNA]</scope>
    <source>
        <strain evidence="6">cv. SF193</strain>
        <tissue evidence="4">Leaves</tissue>
    </source>
</reference>
<dbReference type="GO" id="GO:0005634">
    <property type="term" value="C:nucleus"/>
    <property type="evidence" value="ECO:0000318"/>
    <property type="project" value="GO_Central"/>
</dbReference>
<evidence type="ECO:0000313" key="4">
    <source>
        <dbReference type="EMBL" id="KAF5766787.1"/>
    </source>
</evidence>
<protein>
    <submittedName>
        <fullName evidence="4">DNA helicase</fullName>
        <ecNumber evidence="4">3.6.4.12</ecNumber>
    </submittedName>
    <submittedName>
        <fullName evidence="5">Putative ribonuclease H-like domain-containing protein</fullName>
    </submittedName>
</protein>
<dbReference type="PANTHER" id="PTHR13620:SF105">
    <property type="entry name" value="OS01G0737700 PROTEIN"/>
    <property type="match status" value="1"/>
</dbReference>
<evidence type="ECO:0000313" key="6">
    <source>
        <dbReference type="Proteomes" id="UP000215914"/>
    </source>
</evidence>
<dbReference type="Gene3D" id="3.30.420.10">
    <property type="entry name" value="Ribonuclease H-like superfamily/Ribonuclease H"/>
    <property type="match status" value="1"/>
</dbReference>
<gene>
    <name evidence="5" type="ORF">HannXRQ_Chr15g0495491</name>
    <name evidence="4" type="ORF">HanXRQr2_Chr15g0719541</name>
</gene>
<dbReference type="CDD" id="cd06141">
    <property type="entry name" value="WRN_exo"/>
    <property type="match status" value="1"/>
</dbReference>
<dbReference type="SUPFAM" id="SSF53098">
    <property type="entry name" value="Ribonuclease H-like"/>
    <property type="match status" value="1"/>
</dbReference>
<evidence type="ECO:0000256" key="1">
    <source>
        <dbReference type="ARBA" id="ARBA00022722"/>
    </source>
</evidence>
<name>A0A251SCH4_HELAN</name>
<dbReference type="STRING" id="4232.A0A251SCH4"/>
<dbReference type="GO" id="GO:0006139">
    <property type="term" value="P:nucleobase-containing compound metabolic process"/>
    <property type="evidence" value="ECO:0007669"/>
    <property type="project" value="InterPro"/>
</dbReference>
<keyword evidence="1" id="KW-0540">Nuclease</keyword>